<reference evidence="4" key="1">
    <citation type="submission" date="2009-01" db="EMBL/GenBank/DDBJ databases">
        <title>Complete sequence of chromosome Cyanothece sp. PCC 7425.</title>
        <authorList>
            <consortium name="US DOE Joint Genome Institute"/>
            <person name="Lucas S."/>
            <person name="Copeland A."/>
            <person name="Lapidus A."/>
            <person name="Glavina del Rio T."/>
            <person name="Dalin E."/>
            <person name="Tice H."/>
            <person name="Bruce D."/>
            <person name="Goodwin L."/>
            <person name="Pitluck S."/>
            <person name="Sims D."/>
            <person name="Meineke L."/>
            <person name="Brettin T."/>
            <person name="Detter J.C."/>
            <person name="Han C."/>
            <person name="Larimer F."/>
            <person name="Land M."/>
            <person name="Hauser L."/>
            <person name="Kyrpides N."/>
            <person name="Ovchinnikova G."/>
            <person name="Liberton M."/>
            <person name="Stoeckel J."/>
            <person name="Banerjee A."/>
            <person name="Singh A."/>
            <person name="Page L."/>
            <person name="Sato H."/>
            <person name="Zhao L."/>
            <person name="Sherman L."/>
            <person name="Pakrasi H."/>
            <person name="Richardson P."/>
        </authorList>
    </citation>
    <scope>NUCLEOTIDE SEQUENCE</scope>
    <source>
        <strain evidence="4">PCC 7425</strain>
    </source>
</reference>
<feature type="transmembrane region" description="Helical" evidence="3">
    <location>
        <begin position="345"/>
        <end position="365"/>
    </location>
</feature>
<protein>
    <submittedName>
        <fullName evidence="4">Putative sensor with HAMP domain protein</fullName>
    </submittedName>
</protein>
<dbReference type="OrthoDB" id="439980at2"/>
<dbReference type="HOGENOM" id="CLU_000445_110_4_3"/>
<feature type="coiled-coil region" evidence="1">
    <location>
        <begin position="417"/>
        <end position="451"/>
    </location>
</feature>
<keyword evidence="3" id="KW-1133">Transmembrane helix</keyword>
<dbReference type="STRING" id="395961.Cyan7425_4664"/>
<proteinExistence type="predicted"/>
<gene>
    <name evidence="4" type="ordered locus">Cyan7425_4664</name>
</gene>
<accession>B8HLA5</accession>
<feature type="region of interest" description="Disordered" evidence="2">
    <location>
        <begin position="465"/>
        <end position="491"/>
    </location>
</feature>
<evidence type="ECO:0000256" key="2">
    <source>
        <dbReference type="SAM" id="MobiDB-lite"/>
    </source>
</evidence>
<keyword evidence="3" id="KW-0812">Transmembrane</keyword>
<dbReference type="eggNOG" id="COG5000">
    <property type="taxonomic scope" value="Bacteria"/>
</dbReference>
<dbReference type="Gene3D" id="6.10.340.10">
    <property type="match status" value="1"/>
</dbReference>
<organism evidence="4">
    <name type="scientific">Cyanothece sp. (strain PCC 7425 / ATCC 29141)</name>
    <dbReference type="NCBI Taxonomy" id="395961"/>
    <lineage>
        <taxon>Bacteria</taxon>
        <taxon>Bacillati</taxon>
        <taxon>Cyanobacteriota</taxon>
        <taxon>Cyanophyceae</taxon>
        <taxon>Gomontiellales</taxon>
        <taxon>Cyanothecaceae</taxon>
        <taxon>Cyanothece</taxon>
    </lineage>
</organism>
<evidence type="ECO:0000256" key="1">
    <source>
        <dbReference type="SAM" id="Coils"/>
    </source>
</evidence>
<evidence type="ECO:0000256" key="3">
    <source>
        <dbReference type="SAM" id="Phobius"/>
    </source>
</evidence>
<dbReference type="EMBL" id="CP001344">
    <property type="protein sequence ID" value="ACL46970.1"/>
    <property type="molecule type" value="Genomic_DNA"/>
</dbReference>
<dbReference type="AlphaFoldDB" id="B8HLA5"/>
<sequence>MASLRLLIPLLFATQITTAVGLTGWLAFTNGQRGAEQLAESLAIQRTDRIVRHIDTYMDIPDQILGMIVHPFDRDPSLLRDLLPINRLVPQQTSFWDPTDPRRYIQAFVFTNKQGDYIEVALEGKDQRVVTRIDAAEPNTLKRYRVDASGTLALIEHTSTTFKPHQRPWYQAVQQAGKLTWSPIFRDYINSSQLEVMAVHPIYSPRADGRRLVGAVGAILKLQHISDLLQTSMSNAGVAFVIEPGGNLVATSTGEPLQIKNQQGVYQRVLASESQDSLIKLSFAAIQPQVQHLANINHLGLQLHLAGEPCYVQVRSEQRDGLNWLIVVVSPVSHFMHQVNLNNQLTLALCGILLVIALWIGYRAAHWLTRPIDKLTTMAKLIEAETEATAEVKAAVQECSQRQDEFGQFARLFIVMEEQVRVRQEKLKAQIQQLEIQIDQHKRQQQVQEITESEFFQSLKHRAGELRRKHDAHRQSSDLNAHKTKSERMLS</sequence>
<evidence type="ECO:0000313" key="4">
    <source>
        <dbReference type="EMBL" id="ACL46970.1"/>
    </source>
</evidence>
<dbReference type="KEGG" id="cyn:Cyan7425_4664"/>
<keyword evidence="1" id="KW-0175">Coiled coil</keyword>
<name>B8HLA5_CYAP4</name>
<keyword evidence="3" id="KW-0472">Membrane</keyword>
<dbReference type="Gene3D" id="3.30.450.20">
    <property type="entry name" value="PAS domain"/>
    <property type="match status" value="1"/>
</dbReference>